<sequence>MSDKQKLLLQASRGVAACFVLLFHMASMSYKYFHYNLFGLNGLARSGGVDYFFVLTGFLIYSIYGKRIGTRQKVGKYLTNRFIRIYPLYWLVTLLVLPVYFLVPSFGLGFETQKDAIIKSLLLIPQSHGPILGVAWSLSYFVLFYGIFALLMRMDRKPAYLLLSIWGALTLCNVLHVPVIGPDISRHFYLNFLFGETNLELAVGCVIAHWAMSHRMNNGAWWLGVGMLGFPAIWLSTKYNWMPYHDFLLYAVPSSMVLIGLLSVHVSSMVPRWLAGLCRLGDASYTILLTHLLSISVLLKLSKVLAIQKHMSFLSIDLTIIILTLLICVLIYRTVERPLVSGLRKLLLPNPHVVRKTQNI</sequence>
<evidence type="ECO:0000256" key="3">
    <source>
        <dbReference type="SAM" id="Phobius"/>
    </source>
</evidence>
<feature type="domain" description="Acyltransferase 3" evidence="4">
    <location>
        <begin position="12"/>
        <end position="333"/>
    </location>
</feature>
<dbReference type="PANTHER" id="PTHR23028">
    <property type="entry name" value="ACETYLTRANSFERASE"/>
    <property type="match status" value="1"/>
</dbReference>
<keyword evidence="6" id="KW-1185">Reference proteome</keyword>
<feature type="transmembrane region" description="Helical" evidence="3">
    <location>
        <begin position="313"/>
        <end position="332"/>
    </location>
</feature>
<gene>
    <name evidence="5" type="ORF">SD70_24710</name>
</gene>
<evidence type="ECO:0000313" key="5">
    <source>
        <dbReference type="EMBL" id="KIL38731.1"/>
    </source>
</evidence>
<feature type="transmembrane region" description="Helical" evidence="3">
    <location>
        <begin position="219"/>
        <end position="235"/>
    </location>
</feature>
<dbReference type="PANTHER" id="PTHR23028:SF131">
    <property type="entry name" value="BLR2367 PROTEIN"/>
    <property type="match status" value="1"/>
</dbReference>
<evidence type="ECO:0000259" key="4">
    <source>
        <dbReference type="Pfam" id="PF01757"/>
    </source>
</evidence>
<feature type="transmembrane region" description="Helical" evidence="3">
    <location>
        <begin position="85"/>
        <end position="103"/>
    </location>
</feature>
<keyword evidence="3" id="KW-0472">Membrane</keyword>
<dbReference type="Pfam" id="PF01757">
    <property type="entry name" value="Acyl_transf_3"/>
    <property type="match status" value="1"/>
</dbReference>
<accession>A0ABR5ACG9</accession>
<protein>
    <recommendedName>
        <fullName evidence="4">Acyltransferase 3 domain-containing protein</fullName>
    </recommendedName>
</protein>
<dbReference type="InterPro" id="IPR002656">
    <property type="entry name" value="Acyl_transf_3_dom"/>
</dbReference>
<organism evidence="5 6">
    <name type="scientific">Gordoniibacillus kamchatkensis</name>
    <dbReference type="NCBI Taxonomy" id="1590651"/>
    <lineage>
        <taxon>Bacteria</taxon>
        <taxon>Bacillati</taxon>
        <taxon>Bacillota</taxon>
        <taxon>Bacilli</taxon>
        <taxon>Bacillales</taxon>
        <taxon>Paenibacillaceae</taxon>
        <taxon>Gordoniibacillus</taxon>
    </lineage>
</organism>
<dbReference type="InterPro" id="IPR050879">
    <property type="entry name" value="Acyltransferase_3"/>
</dbReference>
<reference evidence="5 6" key="1">
    <citation type="submission" date="2014-12" db="EMBL/GenBank/DDBJ databases">
        <title>Draft genome sequence of Paenibacillus kamchatkensis strain B-2647.</title>
        <authorList>
            <person name="Karlyshev A.V."/>
            <person name="Kudryashova E.B."/>
        </authorList>
    </citation>
    <scope>NUCLEOTIDE SEQUENCE [LARGE SCALE GENOMIC DNA]</scope>
    <source>
        <strain evidence="5 6">VKM B-2647</strain>
    </source>
</reference>
<comment type="caution">
    <text evidence="5">The sequence shown here is derived from an EMBL/GenBank/DDBJ whole genome shotgun (WGS) entry which is preliminary data.</text>
</comment>
<feature type="transmembrane region" description="Helical" evidence="3">
    <location>
        <begin position="7"/>
        <end position="26"/>
    </location>
</feature>
<evidence type="ECO:0000256" key="1">
    <source>
        <dbReference type="ARBA" id="ARBA00004370"/>
    </source>
</evidence>
<feature type="transmembrane region" description="Helical" evidence="3">
    <location>
        <begin position="159"/>
        <end position="180"/>
    </location>
</feature>
<keyword evidence="3" id="KW-0812">Transmembrane</keyword>
<comment type="subcellular location">
    <subcellularLocation>
        <location evidence="1">Membrane</location>
    </subcellularLocation>
</comment>
<feature type="transmembrane region" description="Helical" evidence="3">
    <location>
        <begin position="247"/>
        <end position="271"/>
    </location>
</feature>
<feature type="transmembrane region" description="Helical" evidence="3">
    <location>
        <begin position="46"/>
        <end position="64"/>
    </location>
</feature>
<name>A0ABR5ACG9_9BACL</name>
<evidence type="ECO:0000256" key="2">
    <source>
        <dbReference type="ARBA" id="ARBA00007400"/>
    </source>
</evidence>
<dbReference type="Proteomes" id="UP000031967">
    <property type="component" value="Unassembled WGS sequence"/>
</dbReference>
<keyword evidence="3" id="KW-1133">Transmembrane helix</keyword>
<comment type="similarity">
    <text evidence="2">Belongs to the acyltransferase 3 family.</text>
</comment>
<feature type="transmembrane region" description="Helical" evidence="3">
    <location>
        <begin position="131"/>
        <end position="152"/>
    </location>
</feature>
<feature type="transmembrane region" description="Helical" evidence="3">
    <location>
        <begin position="283"/>
        <end position="301"/>
    </location>
</feature>
<evidence type="ECO:0000313" key="6">
    <source>
        <dbReference type="Proteomes" id="UP000031967"/>
    </source>
</evidence>
<proteinExistence type="inferred from homology"/>
<dbReference type="EMBL" id="JXAK01000053">
    <property type="protein sequence ID" value="KIL38731.1"/>
    <property type="molecule type" value="Genomic_DNA"/>
</dbReference>
<dbReference type="RefSeq" id="WP_041050619.1">
    <property type="nucleotide sequence ID" value="NZ_JXAK01000053.1"/>
</dbReference>